<dbReference type="GO" id="GO:0008168">
    <property type="term" value="F:methyltransferase activity"/>
    <property type="evidence" value="ECO:0007669"/>
    <property type="project" value="UniProtKB-UniRule"/>
</dbReference>
<comment type="function">
    <text evidence="4">S-adenosyl-L-methionine-binding protein that acts as an inhibitor of mTORC1 signaling. Acts as a sensor of S-adenosyl-L-methionine to signal methionine sufficiency to mTORC1. Probably also acts as a S-adenosyl-L-methionine-dependent methyltransferase.</text>
</comment>
<evidence type="ECO:0000256" key="1">
    <source>
        <dbReference type="ARBA" id="ARBA00022603"/>
    </source>
</evidence>
<dbReference type="CDD" id="cd02440">
    <property type="entry name" value="AdoMet_MTases"/>
    <property type="match status" value="1"/>
</dbReference>
<dbReference type="Gene3D" id="3.40.50.150">
    <property type="entry name" value="Vaccinia Virus protein VP39"/>
    <property type="match status" value="1"/>
</dbReference>
<evidence type="ECO:0000313" key="5">
    <source>
        <dbReference type="EMBL" id="JAG80921.1"/>
    </source>
</evidence>
<protein>
    <recommendedName>
        <fullName evidence="4">S-adenosylmethionine sensor upstream of mTORC1</fullName>
    </recommendedName>
    <alternativeName>
        <fullName evidence="4">Probable methyltransferase BMT2 homolog</fullName>
        <ecNumber evidence="4">2.1.1.-</ecNumber>
    </alternativeName>
</protein>
<feature type="binding site" evidence="4">
    <location>
        <position position="138"/>
    </location>
    <ligand>
        <name>S-adenosyl-L-methionine</name>
        <dbReference type="ChEBI" id="CHEBI:59789"/>
    </ligand>
</feature>
<organism evidence="5">
    <name type="scientific">Fopius arisanus</name>
    <dbReference type="NCBI Taxonomy" id="64838"/>
    <lineage>
        <taxon>Eukaryota</taxon>
        <taxon>Metazoa</taxon>
        <taxon>Ecdysozoa</taxon>
        <taxon>Arthropoda</taxon>
        <taxon>Hexapoda</taxon>
        <taxon>Insecta</taxon>
        <taxon>Pterygota</taxon>
        <taxon>Neoptera</taxon>
        <taxon>Endopterygota</taxon>
        <taxon>Hymenoptera</taxon>
        <taxon>Apocrita</taxon>
        <taxon>Ichneumonoidea</taxon>
        <taxon>Braconidae</taxon>
        <taxon>Opiinae</taxon>
        <taxon>Fopius</taxon>
    </lineage>
</organism>
<evidence type="ECO:0000256" key="3">
    <source>
        <dbReference type="ARBA" id="ARBA00022691"/>
    </source>
</evidence>
<dbReference type="GO" id="GO:0032259">
    <property type="term" value="P:methylation"/>
    <property type="evidence" value="ECO:0007669"/>
    <property type="project" value="UniProtKB-KW"/>
</dbReference>
<dbReference type="OrthoDB" id="5954793at2759"/>
<keyword evidence="3 4" id="KW-0949">S-adenosyl-L-methionine</keyword>
<sequence length="350" mass="40483">MATEKHKELSGFIKEIHNRLRRESQLYGSEEAWNRHLSRTRDLQNYADSMKELATAHWTQSHNSLHKNPSTHCRIHWIKKQCYKYYFEKGKDKYDEREQFISFKIEGQGSSILPTTSTFSPPGENDCLSPRIRILDVGSCYNPLGDDGNFDVTPIDLAPYSNHVLKCDFLDVSVGKTTETKDNQEVISLGRNNYDVCVFSLLLEYLPSPDQRFHCCKKAYDILKPGGLLIIITPDSKHVGANAKIMKSWRFVLAHLGFMRITYEKLTHIHCISFRKCFDKKVAARWAEMQNFDKDKSLFNSLNKIFIPQDFQEIKEIKSFCVEGEKGTFYSESEKSIGFGELPEFFDGIN</sequence>
<evidence type="ECO:0000313" key="6">
    <source>
        <dbReference type="Proteomes" id="UP000694866"/>
    </source>
</evidence>
<dbReference type="RefSeq" id="XP_011297845.1">
    <property type="nucleotide sequence ID" value="XM_011299543.1"/>
</dbReference>
<dbReference type="PANTHER" id="PTHR21008:SF0">
    <property type="entry name" value="S-ADENOSYLMETHIONINE SENSOR UPSTREAM OF MTORC1"/>
    <property type="match status" value="1"/>
</dbReference>
<name>A0A0C9R4C9_9HYME</name>
<evidence type="ECO:0000256" key="2">
    <source>
        <dbReference type="ARBA" id="ARBA00022679"/>
    </source>
</evidence>
<dbReference type="KEGG" id="fas:105263370"/>
<dbReference type="GO" id="GO:1904262">
    <property type="term" value="P:negative regulation of TORC1 signaling"/>
    <property type="evidence" value="ECO:0007669"/>
    <property type="project" value="TreeGrafter"/>
</dbReference>
<evidence type="ECO:0000256" key="4">
    <source>
        <dbReference type="HAMAP-Rule" id="MF_03044"/>
    </source>
</evidence>
<keyword evidence="1 4" id="KW-0489">Methyltransferase</keyword>
<dbReference type="Pfam" id="PF11968">
    <property type="entry name" value="Bmt2"/>
    <property type="match status" value="1"/>
</dbReference>
<proteinExistence type="inferred from homology"/>
<dbReference type="InterPro" id="IPR029063">
    <property type="entry name" value="SAM-dependent_MTases_sf"/>
</dbReference>
<dbReference type="AlphaFoldDB" id="A0A0C9R4C9"/>
<dbReference type="SUPFAM" id="SSF53335">
    <property type="entry name" value="S-adenosyl-L-methionine-dependent methyltransferases"/>
    <property type="match status" value="1"/>
</dbReference>
<dbReference type="EMBL" id="GBYB01011154">
    <property type="protein sequence ID" value="JAG80921.1"/>
    <property type="molecule type" value="Transcribed_RNA"/>
</dbReference>
<reference evidence="5" key="1">
    <citation type="submission" date="2015-01" db="EMBL/GenBank/DDBJ databases">
        <title>Transcriptome Assembly of Fopius arisanus.</title>
        <authorList>
            <person name="Geib S."/>
        </authorList>
    </citation>
    <scope>NUCLEOTIDE SEQUENCE</scope>
</reference>
<dbReference type="GeneID" id="105263370"/>
<gene>
    <name evidence="5" type="primary">CG3570</name>
    <name evidence="7" type="synonym">Samtor</name>
    <name evidence="5" type="ORF">g.57277</name>
</gene>
<dbReference type="HAMAP" id="MF_03044">
    <property type="entry name" value="BMT2"/>
    <property type="match status" value="1"/>
</dbReference>
<feature type="binding site" evidence="4">
    <location>
        <position position="156"/>
    </location>
    <ligand>
        <name>S-adenosyl-L-methionine</name>
        <dbReference type="ChEBI" id="CHEBI:59789"/>
    </ligand>
</feature>
<accession>A0A9R1SVH0</accession>
<dbReference type="EC" id="2.1.1.-" evidence="4"/>
<dbReference type="InterPro" id="IPR021867">
    <property type="entry name" value="Bmt2/SAMTOR"/>
</dbReference>
<comment type="similarity">
    <text evidence="4">Belongs to the BMT2 family.</text>
</comment>
<accession>A0A0C9R4C9</accession>
<dbReference type="Proteomes" id="UP000694866">
    <property type="component" value="Unplaced"/>
</dbReference>
<keyword evidence="2 4" id="KW-0808">Transferase</keyword>
<reference evidence="7" key="2">
    <citation type="submission" date="2025-04" db="UniProtKB">
        <authorList>
            <consortium name="RefSeq"/>
        </authorList>
    </citation>
    <scope>IDENTIFICATION</scope>
    <source>
        <strain evidence="7">USDA-PBARC FA_bdor</strain>
        <tissue evidence="7">Whole organism</tissue>
    </source>
</reference>
<keyword evidence="6" id="KW-1185">Reference proteome</keyword>
<evidence type="ECO:0000313" key="7">
    <source>
        <dbReference type="RefSeq" id="XP_011297845.1"/>
    </source>
</evidence>
<dbReference type="CTD" id="154743"/>
<dbReference type="PANTHER" id="PTHR21008">
    <property type="entry name" value="S-ADENOSYLMETHIONINE SENSOR UPSTREAM OF MTORC1-RELATED"/>
    <property type="match status" value="1"/>
</dbReference>